<dbReference type="GO" id="GO:0005975">
    <property type="term" value="P:carbohydrate metabolic process"/>
    <property type="evidence" value="ECO:0007669"/>
    <property type="project" value="UniProtKB-ARBA"/>
</dbReference>
<dbReference type="Proteomes" id="UP000587527">
    <property type="component" value="Unassembled WGS sequence"/>
</dbReference>
<dbReference type="RefSeq" id="WP_184833749.1">
    <property type="nucleotide sequence ID" value="NZ_JACHMN010000002.1"/>
</dbReference>
<dbReference type="Gene3D" id="2.60.40.10">
    <property type="entry name" value="Immunoglobulins"/>
    <property type="match status" value="1"/>
</dbReference>
<reference evidence="3 4" key="1">
    <citation type="submission" date="2020-08" db="EMBL/GenBank/DDBJ databases">
        <title>Sequencing the genomes of 1000 actinobacteria strains.</title>
        <authorList>
            <person name="Klenk H.-P."/>
        </authorList>
    </citation>
    <scope>NUCLEOTIDE SEQUENCE [LARGE SCALE GENOMIC DNA]</scope>
    <source>
        <strain evidence="3 4">DSM 45362</strain>
    </source>
</reference>
<feature type="signal peptide" evidence="1">
    <location>
        <begin position="1"/>
        <end position="26"/>
    </location>
</feature>
<dbReference type="Pfam" id="PF01345">
    <property type="entry name" value="DUF11"/>
    <property type="match status" value="1"/>
</dbReference>
<feature type="domain" description="DUF11" evidence="2">
    <location>
        <begin position="285"/>
        <end position="388"/>
    </location>
</feature>
<gene>
    <name evidence="3" type="ORF">F4553_001463</name>
</gene>
<evidence type="ECO:0000313" key="3">
    <source>
        <dbReference type="EMBL" id="MBB5868084.1"/>
    </source>
</evidence>
<keyword evidence="1" id="KW-0732">Signal</keyword>
<comment type="caution">
    <text evidence="3">The sequence shown here is derived from an EMBL/GenBank/DDBJ whole genome shotgun (WGS) entry which is preliminary data.</text>
</comment>
<proteinExistence type="predicted"/>
<dbReference type="AlphaFoldDB" id="A0A841BIJ1"/>
<protein>
    <recommendedName>
        <fullName evidence="2">DUF11 domain-containing protein</fullName>
    </recommendedName>
</protein>
<evidence type="ECO:0000313" key="4">
    <source>
        <dbReference type="Proteomes" id="UP000587527"/>
    </source>
</evidence>
<name>A0A841BIJ1_9ACTN</name>
<dbReference type="EMBL" id="JACHMN010000002">
    <property type="protein sequence ID" value="MBB5868084.1"/>
    <property type="molecule type" value="Genomic_DNA"/>
</dbReference>
<evidence type="ECO:0000256" key="1">
    <source>
        <dbReference type="SAM" id="SignalP"/>
    </source>
</evidence>
<keyword evidence="4" id="KW-1185">Reference proteome</keyword>
<organism evidence="3 4">
    <name type="scientific">Allocatelliglobosispora scoriae</name>
    <dbReference type="NCBI Taxonomy" id="643052"/>
    <lineage>
        <taxon>Bacteria</taxon>
        <taxon>Bacillati</taxon>
        <taxon>Actinomycetota</taxon>
        <taxon>Actinomycetes</taxon>
        <taxon>Micromonosporales</taxon>
        <taxon>Micromonosporaceae</taxon>
        <taxon>Allocatelliglobosispora</taxon>
    </lineage>
</organism>
<accession>A0A841BIJ1</accession>
<dbReference type="InterPro" id="IPR013783">
    <property type="entry name" value="Ig-like_fold"/>
</dbReference>
<dbReference type="InterPro" id="IPR001434">
    <property type="entry name" value="OmcB-like_DUF11"/>
</dbReference>
<feature type="chain" id="PRO_5032774926" description="DUF11 domain-containing protein" evidence="1">
    <location>
        <begin position="27"/>
        <end position="400"/>
    </location>
</feature>
<sequence length="400" mass="39959">MRVRTLAASVALAIGAVLAIAAPASAHPTLTVTASPTAVVSGTDTTVTISGTSNGNYTGARIDLFSTGGPGTLTSFTTFVSCGGGPTCTEVGALYRLALPSLTNGQAFSYTVTLTVDAATASTTFTPKAQFYTSGGSTTGAVTGPVITVTSPTTLTAAPATTSVQLGSALTVTLTATNVDNAARTYRITSADLPTYTTLGTCAGTPVATSTCTAYGTTGYEAAVAASTAGSGQDVAFTLNTTAAHASDTITAEVLVGGVVKATTTFTITVTNLYPDVRATKGTPTYNAVSQQITFRWNLTNIGTAAATGRTVTRTVTPAGLTSSGLGAGCTGNSDNETCPGPNLAPGASVNPTYTRTVALLALGTYTVDFTFNTPNDPNPANDTITFTCTVLTGLVVNCT</sequence>
<evidence type="ECO:0000259" key="2">
    <source>
        <dbReference type="Pfam" id="PF01345"/>
    </source>
</evidence>